<feature type="compositionally biased region" description="Low complexity" evidence="1">
    <location>
        <begin position="183"/>
        <end position="197"/>
    </location>
</feature>
<evidence type="ECO:0000313" key="2">
    <source>
        <dbReference type="EMBL" id="CAG9120115.1"/>
    </source>
</evidence>
<organism evidence="2 3">
    <name type="scientific">Plutella xylostella</name>
    <name type="common">Diamondback moth</name>
    <name type="synonym">Plutella maculipennis</name>
    <dbReference type="NCBI Taxonomy" id="51655"/>
    <lineage>
        <taxon>Eukaryota</taxon>
        <taxon>Metazoa</taxon>
        <taxon>Ecdysozoa</taxon>
        <taxon>Arthropoda</taxon>
        <taxon>Hexapoda</taxon>
        <taxon>Insecta</taxon>
        <taxon>Pterygota</taxon>
        <taxon>Neoptera</taxon>
        <taxon>Endopterygota</taxon>
        <taxon>Lepidoptera</taxon>
        <taxon>Glossata</taxon>
        <taxon>Ditrysia</taxon>
        <taxon>Yponomeutoidea</taxon>
        <taxon>Plutellidae</taxon>
        <taxon>Plutella</taxon>
    </lineage>
</organism>
<gene>
    <name evidence="2" type="ORF">PLXY2_LOCUS6950</name>
</gene>
<feature type="region of interest" description="Disordered" evidence="1">
    <location>
        <begin position="145"/>
        <end position="197"/>
    </location>
</feature>
<name>A0A8S4EXN5_PLUXY</name>
<dbReference type="AlphaFoldDB" id="A0A8S4EXN5"/>
<dbReference type="Proteomes" id="UP000653454">
    <property type="component" value="Unassembled WGS sequence"/>
</dbReference>
<reference evidence="2" key="1">
    <citation type="submission" date="2020-11" db="EMBL/GenBank/DDBJ databases">
        <authorList>
            <person name="Whiteford S."/>
        </authorList>
    </citation>
    <scope>NUCLEOTIDE SEQUENCE</scope>
</reference>
<feature type="compositionally biased region" description="Low complexity" evidence="1">
    <location>
        <begin position="155"/>
        <end position="170"/>
    </location>
</feature>
<protein>
    <submittedName>
        <fullName evidence="2">(diamondback moth) hypothetical protein</fullName>
    </submittedName>
</protein>
<accession>A0A8S4EXN5</accession>
<keyword evidence="3" id="KW-1185">Reference proteome</keyword>
<sequence>MYFRLEKLLSRYLTAYQQGTTSERLRQTRLRTTPQEGMSIHFRLEKLLSRYLTAYQQGTTSERLRQTRLRTTPQEVNAWAGYKHKCECLTPRTLCAQQRKELLSVRWVQFGKCFSACQNGGPDACLSEENECLVYMVRSPVAGAPEEHNTQVQEAGGPAPRPAGAAAAPATPTPILPPPSRSPPKIAAARAARPSAVTRARARATAAAAAAARVRSSSFSELDTQGLKFCRSSR</sequence>
<comment type="caution">
    <text evidence="2">The sequence shown here is derived from an EMBL/GenBank/DDBJ whole genome shotgun (WGS) entry which is preliminary data.</text>
</comment>
<dbReference type="EMBL" id="CAJHNJ030000023">
    <property type="protein sequence ID" value="CAG9120115.1"/>
    <property type="molecule type" value="Genomic_DNA"/>
</dbReference>
<evidence type="ECO:0000256" key="1">
    <source>
        <dbReference type="SAM" id="MobiDB-lite"/>
    </source>
</evidence>
<evidence type="ECO:0000313" key="3">
    <source>
        <dbReference type="Proteomes" id="UP000653454"/>
    </source>
</evidence>
<feature type="compositionally biased region" description="Pro residues" evidence="1">
    <location>
        <begin position="171"/>
        <end position="182"/>
    </location>
</feature>
<proteinExistence type="predicted"/>